<dbReference type="OrthoDB" id="2538017at2759"/>
<dbReference type="EMBL" id="LUGH01000285">
    <property type="protein sequence ID" value="OBZ86610.1"/>
    <property type="molecule type" value="Genomic_DNA"/>
</dbReference>
<feature type="compositionally biased region" description="Polar residues" evidence="2">
    <location>
        <begin position="68"/>
        <end position="77"/>
    </location>
</feature>
<proteinExistence type="predicted"/>
<feature type="compositionally biased region" description="Basic and acidic residues" evidence="2">
    <location>
        <begin position="276"/>
        <end position="287"/>
    </location>
</feature>
<dbReference type="AlphaFoldDB" id="A0A1C7NCA1"/>
<feature type="compositionally biased region" description="Low complexity" evidence="2">
    <location>
        <begin position="331"/>
        <end position="349"/>
    </location>
</feature>
<feature type="compositionally biased region" description="Low complexity" evidence="2">
    <location>
        <begin position="213"/>
        <end position="225"/>
    </location>
</feature>
<feature type="compositionally biased region" description="Polar residues" evidence="2">
    <location>
        <begin position="88"/>
        <end position="117"/>
    </location>
</feature>
<feature type="region of interest" description="Disordered" evidence="2">
    <location>
        <begin position="1"/>
        <end position="402"/>
    </location>
</feature>
<feature type="compositionally biased region" description="Basic and acidic residues" evidence="2">
    <location>
        <begin position="183"/>
        <end position="193"/>
    </location>
</feature>
<evidence type="ECO:0000313" key="4">
    <source>
        <dbReference type="Proteomes" id="UP000093000"/>
    </source>
</evidence>
<name>A0A1C7NCA1_9FUNG</name>
<feature type="compositionally biased region" description="Basic and acidic residues" evidence="2">
    <location>
        <begin position="203"/>
        <end position="212"/>
    </location>
</feature>
<feature type="compositionally biased region" description="Polar residues" evidence="2">
    <location>
        <begin position="45"/>
        <end position="57"/>
    </location>
</feature>
<evidence type="ECO:0000256" key="1">
    <source>
        <dbReference type="SAM" id="Coils"/>
    </source>
</evidence>
<keyword evidence="1" id="KW-0175">Coiled coil</keyword>
<keyword evidence="4" id="KW-1185">Reference proteome</keyword>
<evidence type="ECO:0000313" key="3">
    <source>
        <dbReference type="EMBL" id="OBZ86610.1"/>
    </source>
</evidence>
<reference evidence="3 4" key="1">
    <citation type="submission" date="2016-03" db="EMBL/GenBank/DDBJ databases">
        <title>Choanephora cucurbitarum.</title>
        <authorList>
            <person name="Min B."/>
            <person name="Park H."/>
            <person name="Park J.-H."/>
            <person name="Shin H.-D."/>
            <person name="Choi I.-G."/>
        </authorList>
    </citation>
    <scope>NUCLEOTIDE SEQUENCE [LARGE SCALE GENOMIC DNA]</scope>
    <source>
        <strain evidence="3 4">KUS-F28377</strain>
    </source>
</reference>
<evidence type="ECO:0000256" key="2">
    <source>
        <dbReference type="SAM" id="MobiDB-lite"/>
    </source>
</evidence>
<accession>A0A1C7NCA1</accession>
<protein>
    <submittedName>
        <fullName evidence="3">Nucleoporin NSP1</fullName>
    </submittedName>
</protein>
<sequence>KKRQLDSGDNDNGRSDEGNQAKKPFSFGSQSSDKPATFSFGKPSATDSNKESGSTFKFSAAADKPSFSFGTPATTTADKPAFSFGTPAATSDKPSFSFGTPAATSDKPSFSFGTPATTAPAKKRQLEGSDNNDNGRSEEGNQAKKPFSFGSSSDKSATFSFGKTDDKSDTSKPFTFGSPVTTTEKKKEGEEIKSAPVFTFGSVDKKKEDSTSTKETTPSTKPLSSFSFGAPPKTNKDVTSSTPATTTDTTTSSANKDDTTKSAATTTKMPTFSFGKPEKGKEKETTKIDTTNSTDKEKPTSDKAPSLFSAPKDDAASKPTSGKHVTFNLPSSTTTSSTSTTSATTSTTAPAKGSADIAFSKTGSSDEPSSNDKSTTTKASTTSRATLDLRPVETTGTSTSTPAYQTTLKSTITEPQQITYKTRFWELPDNARNELAIFAHFMSEQTDKQERIAEQLKSSFGPTLSQIHTNTLALNTDAITLRESLEAQSESLDELILQNKKRRLNAVSAGKVQEQDVKSWRSLGAKENWNFFADTVSEMEHRVSSLSRQIDRIDEAIVGLQNQTKFSPESIGRTITKQRQILVSLAGKVAQIHEEADRLIKRRKLN</sequence>
<dbReference type="STRING" id="101091.A0A1C7NCA1"/>
<feature type="compositionally biased region" description="Basic and acidic residues" evidence="2">
    <location>
        <begin position="1"/>
        <end position="20"/>
    </location>
</feature>
<gene>
    <name evidence="3" type="primary">NSP1</name>
    <name evidence="3" type="ORF">A0J61_05341</name>
</gene>
<dbReference type="InParanoid" id="A0A1C7NCA1"/>
<feature type="compositionally biased region" description="Polar residues" evidence="2">
    <location>
        <begin position="149"/>
        <end position="161"/>
    </location>
</feature>
<organism evidence="3 4">
    <name type="scientific">Choanephora cucurbitarum</name>
    <dbReference type="NCBI Taxonomy" id="101091"/>
    <lineage>
        <taxon>Eukaryota</taxon>
        <taxon>Fungi</taxon>
        <taxon>Fungi incertae sedis</taxon>
        <taxon>Mucoromycota</taxon>
        <taxon>Mucoromycotina</taxon>
        <taxon>Mucoromycetes</taxon>
        <taxon>Mucorales</taxon>
        <taxon>Mucorineae</taxon>
        <taxon>Choanephoraceae</taxon>
        <taxon>Choanephoroideae</taxon>
        <taxon>Choanephora</taxon>
    </lineage>
</organism>
<feature type="compositionally biased region" description="Low complexity" evidence="2">
    <location>
        <begin position="371"/>
        <end position="386"/>
    </location>
</feature>
<feature type="compositionally biased region" description="Low complexity" evidence="2">
    <location>
        <begin position="239"/>
        <end position="254"/>
    </location>
</feature>
<comment type="caution">
    <text evidence="3">The sequence shown here is derived from an EMBL/GenBank/DDBJ whole genome shotgun (WGS) entry which is preliminary data.</text>
</comment>
<dbReference type="Proteomes" id="UP000093000">
    <property type="component" value="Unassembled WGS sequence"/>
</dbReference>
<feature type="compositionally biased region" description="Basic and acidic residues" evidence="2">
    <location>
        <begin position="133"/>
        <end position="142"/>
    </location>
</feature>
<dbReference type="Gene3D" id="6.10.140.1350">
    <property type="match status" value="1"/>
</dbReference>
<feature type="non-terminal residue" evidence="3">
    <location>
        <position position="1"/>
    </location>
</feature>
<feature type="coiled-coil region" evidence="1">
    <location>
        <begin position="536"/>
        <end position="563"/>
    </location>
</feature>